<keyword evidence="1" id="KW-1133">Transmembrane helix</keyword>
<comment type="caution">
    <text evidence="3">The sequence shown here is derived from an EMBL/GenBank/DDBJ whole genome shotgun (WGS) entry which is preliminary data.</text>
</comment>
<feature type="transmembrane region" description="Helical" evidence="1">
    <location>
        <begin position="83"/>
        <end position="100"/>
    </location>
</feature>
<organism evidence="3 4">
    <name type="scientific">Podospora australis</name>
    <dbReference type="NCBI Taxonomy" id="1536484"/>
    <lineage>
        <taxon>Eukaryota</taxon>
        <taxon>Fungi</taxon>
        <taxon>Dikarya</taxon>
        <taxon>Ascomycota</taxon>
        <taxon>Pezizomycotina</taxon>
        <taxon>Sordariomycetes</taxon>
        <taxon>Sordariomycetidae</taxon>
        <taxon>Sordariales</taxon>
        <taxon>Podosporaceae</taxon>
        <taxon>Podospora</taxon>
    </lineage>
</organism>
<protein>
    <submittedName>
        <fullName evidence="3">Uncharacterized protein</fullName>
    </submittedName>
</protein>
<evidence type="ECO:0000256" key="1">
    <source>
        <dbReference type="SAM" id="Phobius"/>
    </source>
</evidence>
<keyword evidence="1" id="KW-0812">Transmembrane</keyword>
<feature type="chain" id="PRO_5042840239" evidence="2">
    <location>
        <begin position="17"/>
        <end position="332"/>
    </location>
</feature>
<dbReference type="AlphaFoldDB" id="A0AAN7AJ53"/>
<keyword evidence="4" id="KW-1185">Reference proteome</keyword>
<evidence type="ECO:0000313" key="3">
    <source>
        <dbReference type="EMBL" id="KAK4188574.1"/>
    </source>
</evidence>
<evidence type="ECO:0000256" key="2">
    <source>
        <dbReference type="SAM" id="SignalP"/>
    </source>
</evidence>
<feature type="transmembrane region" description="Helical" evidence="1">
    <location>
        <begin position="217"/>
        <end position="244"/>
    </location>
</feature>
<keyword evidence="1" id="KW-0472">Membrane</keyword>
<feature type="transmembrane region" description="Helical" evidence="1">
    <location>
        <begin position="250"/>
        <end position="268"/>
    </location>
</feature>
<feature type="transmembrane region" description="Helical" evidence="1">
    <location>
        <begin position="120"/>
        <end position="140"/>
    </location>
</feature>
<name>A0AAN7AJ53_9PEZI</name>
<keyword evidence="2" id="KW-0732">Signal</keyword>
<accession>A0AAN7AJ53</accession>
<dbReference type="EMBL" id="MU864386">
    <property type="protein sequence ID" value="KAK4188574.1"/>
    <property type="molecule type" value="Genomic_DNA"/>
</dbReference>
<reference evidence="3" key="2">
    <citation type="submission" date="2023-05" db="EMBL/GenBank/DDBJ databases">
        <authorList>
            <consortium name="Lawrence Berkeley National Laboratory"/>
            <person name="Steindorff A."/>
            <person name="Hensen N."/>
            <person name="Bonometti L."/>
            <person name="Westerberg I."/>
            <person name="Brannstrom I.O."/>
            <person name="Guillou S."/>
            <person name="Cros-Aarteil S."/>
            <person name="Calhoun S."/>
            <person name="Haridas S."/>
            <person name="Kuo A."/>
            <person name="Mondo S."/>
            <person name="Pangilinan J."/>
            <person name="Riley R."/>
            <person name="Labutti K."/>
            <person name="Andreopoulos B."/>
            <person name="Lipzen A."/>
            <person name="Chen C."/>
            <person name="Yanf M."/>
            <person name="Daum C."/>
            <person name="Ng V."/>
            <person name="Clum A."/>
            <person name="Ohm R."/>
            <person name="Martin F."/>
            <person name="Silar P."/>
            <person name="Natvig D."/>
            <person name="Lalanne C."/>
            <person name="Gautier V."/>
            <person name="Ament-Velasquez S.L."/>
            <person name="Kruys A."/>
            <person name="Hutchinson M.I."/>
            <person name="Powell A.J."/>
            <person name="Barry K."/>
            <person name="Miller A.N."/>
            <person name="Grigoriev I.V."/>
            <person name="Debuchy R."/>
            <person name="Gladieux P."/>
            <person name="Thoren M.H."/>
            <person name="Johannesson H."/>
        </authorList>
    </citation>
    <scope>NUCLEOTIDE SEQUENCE</scope>
    <source>
        <strain evidence="3">PSN309</strain>
    </source>
</reference>
<feature type="signal peptide" evidence="2">
    <location>
        <begin position="1"/>
        <end position="16"/>
    </location>
</feature>
<evidence type="ECO:0000313" key="4">
    <source>
        <dbReference type="Proteomes" id="UP001302126"/>
    </source>
</evidence>
<reference evidence="3" key="1">
    <citation type="journal article" date="2023" name="Mol. Phylogenet. Evol.">
        <title>Genome-scale phylogeny and comparative genomics of the fungal order Sordariales.</title>
        <authorList>
            <person name="Hensen N."/>
            <person name="Bonometti L."/>
            <person name="Westerberg I."/>
            <person name="Brannstrom I.O."/>
            <person name="Guillou S."/>
            <person name="Cros-Aarteil S."/>
            <person name="Calhoun S."/>
            <person name="Haridas S."/>
            <person name="Kuo A."/>
            <person name="Mondo S."/>
            <person name="Pangilinan J."/>
            <person name="Riley R."/>
            <person name="LaButti K."/>
            <person name="Andreopoulos B."/>
            <person name="Lipzen A."/>
            <person name="Chen C."/>
            <person name="Yan M."/>
            <person name="Daum C."/>
            <person name="Ng V."/>
            <person name="Clum A."/>
            <person name="Steindorff A."/>
            <person name="Ohm R.A."/>
            <person name="Martin F."/>
            <person name="Silar P."/>
            <person name="Natvig D.O."/>
            <person name="Lalanne C."/>
            <person name="Gautier V."/>
            <person name="Ament-Velasquez S.L."/>
            <person name="Kruys A."/>
            <person name="Hutchinson M.I."/>
            <person name="Powell A.J."/>
            <person name="Barry K."/>
            <person name="Miller A.N."/>
            <person name="Grigoriev I.V."/>
            <person name="Debuchy R."/>
            <person name="Gladieux P."/>
            <person name="Hiltunen Thoren M."/>
            <person name="Johannesson H."/>
        </authorList>
    </citation>
    <scope>NUCLEOTIDE SEQUENCE</scope>
    <source>
        <strain evidence="3">PSN309</strain>
    </source>
</reference>
<gene>
    <name evidence="3" type="ORF">QBC35DRAFT_495842</name>
</gene>
<sequence>MTSAQVLLGVMPTVLAVIGASTEEMSMLANVSRRPFLALLLSMASPSVYFSRAFKYSDPTAIMQVHPNRLPQWRPRTKLSRRLIATTEYIVAVGMIGYVAHINWQLGVRTTCAFWSDNVFAPMVWALLGIVVHFFGMVVLRLRLRGWRGRPEDVGQREEEVHMMNLNRGNRNGLLGIVRWCRGISGRAMSIAKTEFEPSAYANYDSRIVTFQESKTFLVCAWLLSVFTVSHVIYGTLVFASTVFISPTEALVVLVRYAISVSVCRIVLMYELAGLRSSCVKVGPLEQRELVSNGNNSGIITPCITLTEFPSSTTELKSASVVGTRGIVTSPR</sequence>
<proteinExistence type="predicted"/>
<dbReference type="Proteomes" id="UP001302126">
    <property type="component" value="Unassembled WGS sequence"/>
</dbReference>